<name>A0A515DGH1_9BURK</name>
<feature type="transmembrane region" description="Helical" evidence="8">
    <location>
        <begin position="30"/>
        <end position="50"/>
    </location>
</feature>
<dbReference type="PANTHER" id="PTHR42718">
    <property type="entry name" value="MAJOR FACILITATOR SUPERFAMILY MULTIDRUG TRANSPORTER MFSC"/>
    <property type="match status" value="1"/>
</dbReference>
<evidence type="ECO:0000313" key="11">
    <source>
        <dbReference type="Proteomes" id="UP000316798"/>
    </source>
</evidence>
<keyword evidence="3" id="KW-0813">Transport</keyword>
<feature type="transmembrane region" description="Helical" evidence="8">
    <location>
        <begin position="321"/>
        <end position="338"/>
    </location>
</feature>
<feature type="transmembrane region" description="Helical" evidence="8">
    <location>
        <begin position="345"/>
        <end position="366"/>
    </location>
</feature>
<evidence type="ECO:0000256" key="8">
    <source>
        <dbReference type="SAM" id="Phobius"/>
    </source>
</evidence>
<feature type="domain" description="Major facilitator superfamily (MFS) profile" evidence="9">
    <location>
        <begin position="26"/>
        <end position="509"/>
    </location>
</feature>
<evidence type="ECO:0000256" key="6">
    <source>
        <dbReference type="ARBA" id="ARBA00022989"/>
    </source>
</evidence>
<evidence type="ECO:0000313" key="10">
    <source>
        <dbReference type="EMBL" id="QDL39512.1"/>
    </source>
</evidence>
<evidence type="ECO:0000256" key="2">
    <source>
        <dbReference type="ARBA" id="ARBA00008537"/>
    </source>
</evidence>
<evidence type="ECO:0000256" key="3">
    <source>
        <dbReference type="ARBA" id="ARBA00022448"/>
    </source>
</evidence>
<feature type="transmembrane region" description="Helical" evidence="8">
    <location>
        <begin position="178"/>
        <end position="200"/>
    </location>
</feature>
<evidence type="ECO:0000256" key="5">
    <source>
        <dbReference type="ARBA" id="ARBA00022692"/>
    </source>
</evidence>
<reference evidence="10 11" key="1">
    <citation type="submission" date="2019-01" db="EMBL/GenBank/DDBJ databases">
        <title>Genomic insights into a novel species Rhodoferax sp.</title>
        <authorList>
            <person name="Jin L."/>
        </authorList>
    </citation>
    <scope>NUCLEOTIDE SEQUENCE [LARGE SCALE GENOMIC DNA]</scope>
    <source>
        <strain evidence="10 11">CHu59-6-5</strain>
    </source>
</reference>
<feature type="transmembrane region" description="Helical" evidence="8">
    <location>
        <begin position="249"/>
        <end position="270"/>
    </location>
</feature>
<dbReference type="NCBIfam" id="TIGR00711">
    <property type="entry name" value="efflux_EmrB"/>
    <property type="match status" value="1"/>
</dbReference>
<feature type="transmembrane region" description="Helical" evidence="8">
    <location>
        <begin position="372"/>
        <end position="400"/>
    </location>
</feature>
<organism evidence="10 11">
    <name type="scientific">Rhodoferax sediminis</name>
    <dbReference type="NCBI Taxonomy" id="2509614"/>
    <lineage>
        <taxon>Bacteria</taxon>
        <taxon>Pseudomonadati</taxon>
        <taxon>Pseudomonadota</taxon>
        <taxon>Betaproteobacteria</taxon>
        <taxon>Burkholderiales</taxon>
        <taxon>Comamonadaceae</taxon>
        <taxon>Rhodoferax</taxon>
    </lineage>
</organism>
<feature type="transmembrane region" description="Helical" evidence="8">
    <location>
        <begin position="121"/>
        <end position="139"/>
    </location>
</feature>
<feature type="transmembrane region" description="Helical" evidence="8">
    <location>
        <begin position="92"/>
        <end position="115"/>
    </location>
</feature>
<dbReference type="AlphaFoldDB" id="A0A515DGH1"/>
<comment type="subcellular location">
    <subcellularLocation>
        <location evidence="1">Cell membrane</location>
        <topology evidence="1">Multi-pass membrane protein</topology>
    </subcellularLocation>
</comment>
<dbReference type="PRINTS" id="PR01036">
    <property type="entry name" value="TCRTETB"/>
</dbReference>
<comment type="similarity">
    <text evidence="2">Belongs to the major facilitator superfamily. EmrB family.</text>
</comment>
<dbReference type="InterPro" id="IPR004638">
    <property type="entry name" value="EmrB-like"/>
</dbReference>
<dbReference type="GO" id="GO:0005886">
    <property type="term" value="C:plasma membrane"/>
    <property type="evidence" value="ECO:0007669"/>
    <property type="project" value="UniProtKB-SubCell"/>
</dbReference>
<feature type="transmembrane region" description="Helical" evidence="8">
    <location>
        <begin position="480"/>
        <end position="503"/>
    </location>
</feature>
<dbReference type="PANTHER" id="PTHR42718:SF9">
    <property type="entry name" value="MAJOR FACILITATOR SUPERFAMILY MULTIDRUG TRANSPORTER MFSC"/>
    <property type="match status" value="1"/>
</dbReference>
<dbReference type="PROSITE" id="PS50850">
    <property type="entry name" value="MFS"/>
    <property type="match status" value="1"/>
</dbReference>
<feature type="transmembrane region" description="Helical" evidence="8">
    <location>
        <begin position="62"/>
        <end position="85"/>
    </location>
</feature>
<keyword evidence="5 8" id="KW-0812">Transmembrane</keyword>
<accession>A0A515DGH1</accession>
<dbReference type="GO" id="GO:0022857">
    <property type="term" value="F:transmembrane transporter activity"/>
    <property type="evidence" value="ECO:0007669"/>
    <property type="project" value="InterPro"/>
</dbReference>
<keyword evidence="6 8" id="KW-1133">Transmembrane helix</keyword>
<feature type="transmembrane region" description="Helical" evidence="8">
    <location>
        <begin position="151"/>
        <end position="172"/>
    </location>
</feature>
<proteinExistence type="inferred from homology"/>
<evidence type="ECO:0000256" key="4">
    <source>
        <dbReference type="ARBA" id="ARBA00022475"/>
    </source>
</evidence>
<keyword evidence="11" id="KW-1185">Reference proteome</keyword>
<dbReference type="KEGG" id="rhf:EUB48_20900"/>
<dbReference type="RefSeq" id="WP_142820976.1">
    <property type="nucleotide sequence ID" value="NZ_CP035503.1"/>
</dbReference>
<dbReference type="SUPFAM" id="SSF103473">
    <property type="entry name" value="MFS general substrate transporter"/>
    <property type="match status" value="1"/>
</dbReference>
<sequence length="531" mass="56641">MSAASITGAGNIAAAPAAGVPHRRMITLSIMLATIMQALDTTIANVALPHMQGSLQASQDQIMWVLTSYIVASAITLPLTGWLCGQWGRRRVFIVSVIGFTIASALCGLSTSLVGIVLARLLQGVFGAALVPLSQAVLLDINPREKVGQAMAIWGAGIMVGPILGPLLGGWLTENYNWRWVFFINLPVGLFALWGIARYLPESRPGRERLDIFGFATLSLAIGMLQLFLDRGQQLDWFDSWEIKLEAAAALVAFAFFVVHTWTAQGVSFFDRSLLKDRNFVTGLLFAFIVGMILYGTMALLPNLLQSLMDYPVIYTGEVTAPRGVGTMLAMIVVGRLVHRIDVRAIMALGFGLTAFALWQMTHLTLQMDANLIIVSGFIQGLGIGFTFVPLSTATFATLAPVLRHQGTPIYSLLRNIGSSVGISIVQALLTRGADTAHAQLAATVVPGNQGLVNLPSMLDPGTTTGLAILNAEVTRQGALIGYINDFSIMTVLTLAAIPLLLVMSSPRHTPAAVVGAIDADEAAAAVEVPH</sequence>
<evidence type="ECO:0000259" key="9">
    <source>
        <dbReference type="PROSITE" id="PS50850"/>
    </source>
</evidence>
<feature type="transmembrane region" description="Helical" evidence="8">
    <location>
        <begin position="282"/>
        <end position="301"/>
    </location>
</feature>
<dbReference type="InterPro" id="IPR020846">
    <property type="entry name" value="MFS_dom"/>
</dbReference>
<dbReference type="OrthoDB" id="9807274at2"/>
<dbReference type="Gene3D" id="1.20.1250.20">
    <property type="entry name" value="MFS general substrate transporter like domains"/>
    <property type="match status" value="1"/>
</dbReference>
<keyword evidence="4" id="KW-1003">Cell membrane</keyword>
<dbReference type="Pfam" id="PF07690">
    <property type="entry name" value="MFS_1"/>
    <property type="match status" value="1"/>
</dbReference>
<dbReference type="EMBL" id="CP035503">
    <property type="protein sequence ID" value="QDL39512.1"/>
    <property type="molecule type" value="Genomic_DNA"/>
</dbReference>
<keyword evidence="7 8" id="KW-0472">Membrane</keyword>
<evidence type="ECO:0000256" key="1">
    <source>
        <dbReference type="ARBA" id="ARBA00004651"/>
    </source>
</evidence>
<gene>
    <name evidence="10" type="ORF">EUB48_20900</name>
</gene>
<evidence type="ECO:0000256" key="7">
    <source>
        <dbReference type="ARBA" id="ARBA00023136"/>
    </source>
</evidence>
<dbReference type="Gene3D" id="1.20.1720.10">
    <property type="entry name" value="Multidrug resistance protein D"/>
    <property type="match status" value="1"/>
</dbReference>
<dbReference type="Proteomes" id="UP000316798">
    <property type="component" value="Chromosome"/>
</dbReference>
<dbReference type="CDD" id="cd17503">
    <property type="entry name" value="MFS_LmrB_MDR_like"/>
    <property type="match status" value="1"/>
</dbReference>
<dbReference type="InterPro" id="IPR011701">
    <property type="entry name" value="MFS"/>
</dbReference>
<feature type="transmembrane region" description="Helical" evidence="8">
    <location>
        <begin position="212"/>
        <end position="229"/>
    </location>
</feature>
<protein>
    <submittedName>
        <fullName evidence="10">DHA2 family efflux MFS transporter permease subunit</fullName>
    </submittedName>
</protein>
<dbReference type="InterPro" id="IPR036259">
    <property type="entry name" value="MFS_trans_sf"/>
</dbReference>